<reference evidence="4" key="1">
    <citation type="submission" date="2016-09" db="EMBL/GenBank/DDBJ databases">
        <title>Genome sequence of Chlorobaculum limnaeum.</title>
        <authorList>
            <person name="Liu Z."/>
            <person name="Tank M."/>
            <person name="Bryant D.A."/>
        </authorList>
    </citation>
    <scope>NUCLEOTIDE SEQUENCE [LARGE SCALE GENOMIC DNA]</scope>
    <source>
        <strain evidence="4">DSM 1677</strain>
    </source>
</reference>
<gene>
    <name evidence="4" type="ORF">BIU88_04735</name>
</gene>
<dbReference type="PANTHER" id="PTHR46429">
    <property type="entry name" value="23S RRNA (GUANOSINE-2'-O-)-METHYLTRANSFERASE RLMB"/>
    <property type="match status" value="1"/>
</dbReference>
<sequence length="180" mass="19609">MAVFRQLAGDEMGRLAPDAYTNSVRHPVTLMLHNIRSMWNVGAMFRTADAAGIDEIVITGYTATPPRKEIEKTALGAQESVPWRHFADPVEAIAALKEEGKKIFGLEIAENSRAYTSLTPYDFPLALIVGNEVEGIGDALLGHCDGVIEIPQYGVKHSLNVAVAAGVALFECVRAFRENR</sequence>
<dbReference type="InterPro" id="IPR004441">
    <property type="entry name" value="rRNA_MeTrfase_TrmH"/>
</dbReference>
<evidence type="ECO:0000256" key="2">
    <source>
        <dbReference type="ARBA" id="ARBA00022679"/>
    </source>
</evidence>
<dbReference type="GO" id="GO:0008173">
    <property type="term" value="F:RNA methyltransferase activity"/>
    <property type="evidence" value="ECO:0007669"/>
    <property type="project" value="InterPro"/>
</dbReference>
<proteinExistence type="predicted"/>
<dbReference type="PANTHER" id="PTHR46429:SF1">
    <property type="entry name" value="23S RRNA (GUANOSINE-2'-O-)-METHYLTRANSFERASE RLMB"/>
    <property type="match status" value="1"/>
</dbReference>
<evidence type="ECO:0000313" key="4">
    <source>
        <dbReference type="EMBL" id="AOS83507.1"/>
    </source>
</evidence>
<dbReference type="InterPro" id="IPR029028">
    <property type="entry name" value="Alpha/beta_knot_MTases"/>
</dbReference>
<evidence type="ECO:0000313" key="5">
    <source>
        <dbReference type="Proteomes" id="UP000095185"/>
    </source>
</evidence>
<keyword evidence="1 4" id="KW-0489">Methyltransferase</keyword>
<dbReference type="RefSeq" id="WP_069809224.1">
    <property type="nucleotide sequence ID" value="NZ_CP017305.1"/>
</dbReference>
<dbReference type="GO" id="GO:0006396">
    <property type="term" value="P:RNA processing"/>
    <property type="evidence" value="ECO:0007669"/>
    <property type="project" value="InterPro"/>
</dbReference>
<organism evidence="4 5">
    <name type="scientific">Chlorobaculum limnaeum</name>
    <dbReference type="NCBI Taxonomy" id="274537"/>
    <lineage>
        <taxon>Bacteria</taxon>
        <taxon>Pseudomonadati</taxon>
        <taxon>Chlorobiota</taxon>
        <taxon>Chlorobiia</taxon>
        <taxon>Chlorobiales</taxon>
        <taxon>Chlorobiaceae</taxon>
        <taxon>Chlorobaculum</taxon>
    </lineage>
</organism>
<dbReference type="Gene3D" id="3.40.1280.10">
    <property type="match status" value="1"/>
</dbReference>
<evidence type="ECO:0000256" key="1">
    <source>
        <dbReference type="ARBA" id="ARBA00022603"/>
    </source>
</evidence>
<dbReference type="AlphaFoldDB" id="A0A1D8D3E8"/>
<dbReference type="GO" id="GO:0003723">
    <property type="term" value="F:RNA binding"/>
    <property type="evidence" value="ECO:0007669"/>
    <property type="project" value="InterPro"/>
</dbReference>
<evidence type="ECO:0000259" key="3">
    <source>
        <dbReference type="Pfam" id="PF00588"/>
    </source>
</evidence>
<accession>A0A1D8D3E8</accession>
<dbReference type="Pfam" id="PF00588">
    <property type="entry name" value="SpoU_methylase"/>
    <property type="match status" value="1"/>
</dbReference>
<dbReference type="InterPro" id="IPR001537">
    <property type="entry name" value="SpoU_MeTrfase"/>
</dbReference>
<dbReference type="SUPFAM" id="SSF75217">
    <property type="entry name" value="alpha/beta knot"/>
    <property type="match status" value="1"/>
</dbReference>
<feature type="domain" description="tRNA/rRNA methyltransferase SpoU type" evidence="3">
    <location>
        <begin position="28"/>
        <end position="170"/>
    </location>
</feature>
<name>A0A1D8D3E8_CHLLM</name>
<dbReference type="KEGG" id="clz:BIU88_04735"/>
<dbReference type="STRING" id="274537.BIU88_04735"/>
<dbReference type="InterPro" id="IPR029026">
    <property type="entry name" value="tRNA_m1G_MTases_N"/>
</dbReference>
<keyword evidence="2" id="KW-0808">Transferase</keyword>
<dbReference type="CDD" id="cd18097">
    <property type="entry name" value="SpoU-like"/>
    <property type="match status" value="1"/>
</dbReference>
<keyword evidence="5" id="KW-1185">Reference proteome</keyword>
<dbReference type="GO" id="GO:0032259">
    <property type="term" value="P:methylation"/>
    <property type="evidence" value="ECO:0007669"/>
    <property type="project" value="UniProtKB-KW"/>
</dbReference>
<dbReference type="Proteomes" id="UP000095185">
    <property type="component" value="Chromosome"/>
</dbReference>
<protein>
    <submittedName>
        <fullName evidence="4">RNA methyltransferase</fullName>
    </submittedName>
</protein>
<dbReference type="GO" id="GO:0005829">
    <property type="term" value="C:cytosol"/>
    <property type="evidence" value="ECO:0007669"/>
    <property type="project" value="TreeGrafter"/>
</dbReference>
<dbReference type="EMBL" id="CP017305">
    <property type="protein sequence ID" value="AOS83507.1"/>
    <property type="molecule type" value="Genomic_DNA"/>
</dbReference>